<keyword evidence="7 22" id="KW-0812">Transmembrane</keyword>
<evidence type="ECO:0000313" key="24">
    <source>
        <dbReference type="Proteomes" id="UP001597120"/>
    </source>
</evidence>
<feature type="transmembrane region" description="Helical" evidence="22">
    <location>
        <begin position="12"/>
        <end position="31"/>
    </location>
</feature>
<keyword evidence="5" id="KW-0328">Glycosyltransferase</keyword>
<evidence type="ECO:0000256" key="7">
    <source>
        <dbReference type="ARBA" id="ARBA00022692"/>
    </source>
</evidence>
<dbReference type="Pfam" id="PF01098">
    <property type="entry name" value="FTSW_RODA_SPOVE"/>
    <property type="match status" value="1"/>
</dbReference>
<keyword evidence="4" id="KW-0132">Cell division</keyword>
<dbReference type="InterPro" id="IPR013437">
    <property type="entry name" value="FtsW"/>
</dbReference>
<evidence type="ECO:0000256" key="14">
    <source>
        <dbReference type="ARBA" id="ARBA00032370"/>
    </source>
</evidence>
<keyword evidence="8" id="KW-0133">Cell shape</keyword>
<evidence type="ECO:0000256" key="21">
    <source>
        <dbReference type="ARBA" id="ARBA00049966"/>
    </source>
</evidence>
<protein>
    <recommendedName>
        <fullName evidence="17">Probable peptidoglycan glycosyltransferase FtsW</fullName>
        <ecNumber evidence="19">2.4.99.28</ecNumber>
    </recommendedName>
    <alternativeName>
        <fullName evidence="18">Cell division protein FtsW</fullName>
    </alternativeName>
    <alternativeName>
        <fullName evidence="15">Cell wall polymerase</fullName>
    </alternativeName>
    <alternativeName>
        <fullName evidence="14">Peptidoglycan polymerase</fullName>
    </alternativeName>
</protein>
<comment type="pathway">
    <text evidence="2">Cell wall biogenesis; peptidoglycan biosynthesis.</text>
</comment>
<evidence type="ECO:0000256" key="20">
    <source>
        <dbReference type="ARBA" id="ARBA00049902"/>
    </source>
</evidence>
<keyword evidence="11 22" id="KW-0472">Membrane</keyword>
<keyword evidence="13" id="KW-0961">Cell wall biogenesis/degradation</keyword>
<evidence type="ECO:0000256" key="15">
    <source>
        <dbReference type="ARBA" id="ARBA00033270"/>
    </source>
</evidence>
<evidence type="ECO:0000256" key="3">
    <source>
        <dbReference type="ARBA" id="ARBA00022475"/>
    </source>
</evidence>
<comment type="catalytic activity">
    <reaction evidence="20">
        <text>[GlcNAc-(1-&gt;4)-Mur2Ac(oyl-L-Ala-gamma-D-Glu-L-Lys-D-Ala-D-Ala)](n)-di-trans,octa-cis-undecaprenyl diphosphate + beta-D-GlcNAc-(1-&gt;4)-Mur2Ac(oyl-L-Ala-gamma-D-Glu-L-Lys-D-Ala-D-Ala)-di-trans,octa-cis-undecaprenyl diphosphate = [GlcNAc-(1-&gt;4)-Mur2Ac(oyl-L-Ala-gamma-D-Glu-L-Lys-D-Ala-D-Ala)](n+1)-di-trans,octa-cis-undecaprenyl diphosphate + di-trans,octa-cis-undecaprenyl diphosphate + H(+)</text>
        <dbReference type="Rhea" id="RHEA:23708"/>
        <dbReference type="Rhea" id="RHEA-COMP:9602"/>
        <dbReference type="Rhea" id="RHEA-COMP:9603"/>
        <dbReference type="ChEBI" id="CHEBI:15378"/>
        <dbReference type="ChEBI" id="CHEBI:58405"/>
        <dbReference type="ChEBI" id="CHEBI:60033"/>
        <dbReference type="ChEBI" id="CHEBI:78435"/>
        <dbReference type="EC" id="2.4.99.28"/>
    </reaction>
</comment>
<feature type="transmembrane region" description="Helical" evidence="22">
    <location>
        <begin position="189"/>
        <end position="209"/>
    </location>
</feature>
<dbReference type="RefSeq" id="WP_144940352.1">
    <property type="nucleotide sequence ID" value="NZ_JBHTIU010000034.1"/>
</dbReference>
<evidence type="ECO:0000256" key="17">
    <source>
        <dbReference type="ARBA" id="ARBA00041185"/>
    </source>
</evidence>
<feature type="transmembrane region" description="Helical" evidence="22">
    <location>
        <begin position="142"/>
        <end position="159"/>
    </location>
</feature>
<dbReference type="EC" id="2.4.99.28" evidence="19"/>
<feature type="transmembrane region" description="Helical" evidence="22">
    <location>
        <begin position="263"/>
        <end position="289"/>
    </location>
</feature>
<evidence type="ECO:0000256" key="13">
    <source>
        <dbReference type="ARBA" id="ARBA00023316"/>
    </source>
</evidence>
<feature type="transmembrane region" description="Helical" evidence="22">
    <location>
        <begin position="165"/>
        <end position="182"/>
    </location>
</feature>
<feature type="transmembrane region" description="Helical" evidence="22">
    <location>
        <begin position="301"/>
        <end position="320"/>
    </location>
</feature>
<keyword evidence="24" id="KW-1185">Reference proteome</keyword>
<keyword evidence="6" id="KW-0808">Transferase</keyword>
<evidence type="ECO:0000313" key="23">
    <source>
        <dbReference type="EMBL" id="MFD0869718.1"/>
    </source>
</evidence>
<evidence type="ECO:0000256" key="22">
    <source>
        <dbReference type="SAM" id="Phobius"/>
    </source>
</evidence>
<evidence type="ECO:0000256" key="5">
    <source>
        <dbReference type="ARBA" id="ARBA00022676"/>
    </source>
</evidence>
<evidence type="ECO:0000256" key="6">
    <source>
        <dbReference type="ARBA" id="ARBA00022679"/>
    </source>
</evidence>
<gene>
    <name evidence="23" type="primary">ftsW</name>
    <name evidence="23" type="ORF">ACFQ03_11195</name>
</gene>
<feature type="transmembrane region" description="Helical" evidence="22">
    <location>
        <begin position="51"/>
        <end position="69"/>
    </location>
</feature>
<keyword evidence="3" id="KW-1003">Cell membrane</keyword>
<comment type="caution">
    <text evidence="23">The sequence shown here is derived from an EMBL/GenBank/DDBJ whole genome shotgun (WGS) entry which is preliminary data.</text>
</comment>
<evidence type="ECO:0000256" key="10">
    <source>
        <dbReference type="ARBA" id="ARBA00022989"/>
    </source>
</evidence>
<comment type="function">
    <text evidence="21">Peptidoglycan polymerase that is essential for cell division.</text>
</comment>
<name>A0ABW3DBQ7_9BACL</name>
<dbReference type="InterPro" id="IPR001182">
    <property type="entry name" value="FtsW/RodA"/>
</dbReference>
<sequence>MEHKPRGRPDFILLFSTFLLVGFGLVMVFSSSSPLGLHKYGDSWYFVQRQIVFALLGWLVLLVLMNIPFSRLKRLAYPSLIFALILLVLVLLVGTNAKGATRWLYIGPFGLQPAEFVKLSIILYLAYLISKKGTHIQDFKKGLAPILVVIGIVVVLILRQPDLGTALNLLCITFILVIVGGANLRHISLLALAVAPVLLMLAIFESYRFRRLTSFLNPWDDPADSGYQLIQSFFALSRGGIAGAGLGQSIQKFHYLPEAHTDFIFAVIGEELGFIGIVGFMLVLGLFIMRGFVAALKCKDLYGTLLGMGIVAMFCIQIVFNLGAVTGSLPITGVTLPFTSYGGSSLLISMAGTGILLSISRENNRLRMENQKTLSTGR</sequence>
<evidence type="ECO:0000256" key="16">
    <source>
        <dbReference type="ARBA" id="ARBA00038053"/>
    </source>
</evidence>
<evidence type="ECO:0000256" key="9">
    <source>
        <dbReference type="ARBA" id="ARBA00022984"/>
    </source>
</evidence>
<comment type="subcellular location">
    <subcellularLocation>
        <location evidence="1">Cell membrane</location>
        <topology evidence="1">Multi-pass membrane protein</topology>
    </subcellularLocation>
</comment>
<feature type="transmembrane region" description="Helical" evidence="22">
    <location>
        <begin position="109"/>
        <end position="130"/>
    </location>
</feature>
<evidence type="ECO:0000256" key="18">
    <source>
        <dbReference type="ARBA" id="ARBA00041418"/>
    </source>
</evidence>
<feature type="transmembrane region" description="Helical" evidence="22">
    <location>
        <begin position="76"/>
        <end position="97"/>
    </location>
</feature>
<dbReference type="Proteomes" id="UP001597120">
    <property type="component" value="Unassembled WGS sequence"/>
</dbReference>
<evidence type="ECO:0000256" key="8">
    <source>
        <dbReference type="ARBA" id="ARBA00022960"/>
    </source>
</evidence>
<reference evidence="24" key="1">
    <citation type="journal article" date="2019" name="Int. J. Syst. Evol. Microbiol.">
        <title>The Global Catalogue of Microorganisms (GCM) 10K type strain sequencing project: providing services to taxonomists for standard genome sequencing and annotation.</title>
        <authorList>
            <consortium name="The Broad Institute Genomics Platform"/>
            <consortium name="The Broad Institute Genome Sequencing Center for Infectious Disease"/>
            <person name="Wu L."/>
            <person name="Ma J."/>
        </authorList>
    </citation>
    <scope>NUCLEOTIDE SEQUENCE [LARGE SCALE GENOMIC DNA]</scope>
    <source>
        <strain evidence="24">CCUG 57263</strain>
    </source>
</reference>
<dbReference type="NCBIfam" id="TIGR02614">
    <property type="entry name" value="ftsW"/>
    <property type="match status" value="1"/>
</dbReference>
<evidence type="ECO:0000256" key="1">
    <source>
        <dbReference type="ARBA" id="ARBA00004651"/>
    </source>
</evidence>
<keyword evidence="10 22" id="KW-1133">Transmembrane helix</keyword>
<proteinExistence type="inferred from homology"/>
<dbReference type="PANTHER" id="PTHR30474:SF2">
    <property type="entry name" value="PEPTIDOGLYCAN GLYCOSYLTRANSFERASE FTSW-RELATED"/>
    <property type="match status" value="1"/>
</dbReference>
<dbReference type="PANTHER" id="PTHR30474">
    <property type="entry name" value="CELL CYCLE PROTEIN"/>
    <property type="match status" value="1"/>
</dbReference>
<accession>A0ABW3DBQ7</accession>
<evidence type="ECO:0000256" key="11">
    <source>
        <dbReference type="ARBA" id="ARBA00023136"/>
    </source>
</evidence>
<dbReference type="EMBL" id="JBHTIU010000034">
    <property type="protein sequence ID" value="MFD0869718.1"/>
    <property type="molecule type" value="Genomic_DNA"/>
</dbReference>
<feature type="transmembrane region" description="Helical" evidence="22">
    <location>
        <begin position="340"/>
        <end position="359"/>
    </location>
</feature>
<evidence type="ECO:0000256" key="4">
    <source>
        <dbReference type="ARBA" id="ARBA00022618"/>
    </source>
</evidence>
<keyword evidence="9" id="KW-0573">Peptidoglycan synthesis</keyword>
<evidence type="ECO:0000256" key="2">
    <source>
        <dbReference type="ARBA" id="ARBA00004752"/>
    </source>
</evidence>
<organism evidence="23 24">
    <name type="scientific">Paenibacillus residui</name>
    <dbReference type="NCBI Taxonomy" id="629724"/>
    <lineage>
        <taxon>Bacteria</taxon>
        <taxon>Bacillati</taxon>
        <taxon>Bacillota</taxon>
        <taxon>Bacilli</taxon>
        <taxon>Bacillales</taxon>
        <taxon>Paenibacillaceae</taxon>
        <taxon>Paenibacillus</taxon>
    </lineage>
</organism>
<keyword evidence="12" id="KW-0131">Cell cycle</keyword>
<evidence type="ECO:0000256" key="12">
    <source>
        <dbReference type="ARBA" id="ARBA00023306"/>
    </source>
</evidence>
<evidence type="ECO:0000256" key="19">
    <source>
        <dbReference type="ARBA" id="ARBA00044770"/>
    </source>
</evidence>
<comment type="similarity">
    <text evidence="16">Belongs to the SEDS family. FtsW subfamily.</text>
</comment>